<protein>
    <submittedName>
        <fullName evidence="1">Cell division protein ZapA</fullName>
    </submittedName>
</protein>
<dbReference type="InterPro" id="IPR036192">
    <property type="entry name" value="Cell_div_ZapA-like_sf"/>
</dbReference>
<sequence>MVDILSIKIKIGDREYPMKVKPEEEQRVRNAGKIINEKLRSYRDQFGIDDKEDLLAMVAFDSLIAKMKVESEVASIDSTTSGQLDQLENIIKTALS</sequence>
<evidence type="ECO:0000313" key="2">
    <source>
        <dbReference type="Proteomes" id="UP000075583"/>
    </source>
</evidence>
<name>A0A150XTW7_ROSEK</name>
<dbReference type="SUPFAM" id="SSF102829">
    <property type="entry name" value="Cell division protein ZapA-like"/>
    <property type="match status" value="1"/>
</dbReference>
<reference evidence="1" key="1">
    <citation type="submission" date="2016-01" db="EMBL/GenBank/DDBJ databases">
        <title>Genome sequencing of Roseivirga ehrenbergii KMM 6017.</title>
        <authorList>
            <person name="Selvaratnam C."/>
            <person name="Thevarajoo S."/>
            <person name="Goh K.M."/>
            <person name="Ee R."/>
            <person name="Chan K.-G."/>
            <person name="Chong C.S."/>
        </authorList>
    </citation>
    <scope>NUCLEOTIDE SEQUENCE [LARGE SCALE GENOMIC DNA]</scope>
    <source>
        <strain evidence="1">KMM 6017</strain>
    </source>
</reference>
<dbReference type="OrthoDB" id="1495773at2"/>
<keyword evidence="2" id="KW-1185">Reference proteome</keyword>
<dbReference type="EMBL" id="LQZQ01000001">
    <property type="protein sequence ID" value="KYG82126.1"/>
    <property type="molecule type" value="Genomic_DNA"/>
</dbReference>
<organism evidence="1 2">
    <name type="scientific">Roseivirga ehrenbergii (strain DSM 102268 / JCM 13514 / KCTC 12282 / NCIMB 14502 / KMM 6017)</name>
    <dbReference type="NCBI Taxonomy" id="279360"/>
    <lineage>
        <taxon>Bacteria</taxon>
        <taxon>Pseudomonadati</taxon>
        <taxon>Bacteroidota</taxon>
        <taxon>Cytophagia</taxon>
        <taxon>Cytophagales</taxon>
        <taxon>Roseivirgaceae</taxon>
        <taxon>Roseivirga</taxon>
    </lineage>
</organism>
<keyword evidence="1" id="KW-0132">Cell division</keyword>
<dbReference type="InterPro" id="IPR042233">
    <property type="entry name" value="Cell_div_ZapA_N"/>
</dbReference>
<dbReference type="GO" id="GO:0051301">
    <property type="term" value="P:cell division"/>
    <property type="evidence" value="ECO:0007669"/>
    <property type="project" value="UniProtKB-KW"/>
</dbReference>
<gene>
    <name evidence="1" type="ORF">MB14_01650</name>
</gene>
<dbReference type="Gene3D" id="3.30.160.880">
    <property type="entry name" value="Cell division protein ZapA protomer, N-terminal domain"/>
    <property type="match status" value="1"/>
</dbReference>
<keyword evidence="1" id="KW-0131">Cell cycle</keyword>
<evidence type="ECO:0000313" key="1">
    <source>
        <dbReference type="EMBL" id="KYG82126.1"/>
    </source>
</evidence>
<dbReference type="STRING" id="279360.MB14_01650"/>
<dbReference type="InterPro" id="IPR007838">
    <property type="entry name" value="Cell_div_ZapA-like"/>
</dbReference>
<comment type="caution">
    <text evidence="1">The sequence shown here is derived from an EMBL/GenBank/DDBJ whole genome shotgun (WGS) entry which is preliminary data.</text>
</comment>
<accession>A0A150XTW7</accession>
<dbReference type="Proteomes" id="UP000075583">
    <property type="component" value="Unassembled WGS sequence"/>
</dbReference>
<dbReference type="RefSeq" id="WP_062587999.1">
    <property type="nucleotide sequence ID" value="NZ_LQZQ01000001.1"/>
</dbReference>
<proteinExistence type="predicted"/>
<dbReference type="AlphaFoldDB" id="A0A150XTW7"/>
<dbReference type="Pfam" id="PF05164">
    <property type="entry name" value="ZapA"/>
    <property type="match status" value="1"/>
</dbReference>